<proteinExistence type="predicted"/>
<comment type="caution">
    <text evidence="1">The sequence shown here is derived from an EMBL/GenBank/DDBJ whole genome shotgun (WGS) entry which is preliminary data.</text>
</comment>
<keyword evidence="2" id="KW-1185">Reference proteome</keyword>
<dbReference type="Proteomes" id="UP000230233">
    <property type="component" value="Chromosome IV"/>
</dbReference>
<name>A0A2G5U4W1_9PELO</name>
<accession>A0A2G5U4W1</accession>
<evidence type="ECO:0000313" key="2">
    <source>
        <dbReference type="Proteomes" id="UP000230233"/>
    </source>
</evidence>
<protein>
    <submittedName>
        <fullName evidence="1">Uncharacterized protein</fullName>
    </submittedName>
</protein>
<gene>
    <name evidence="1" type="primary">Cnig_chr_IV.g14192</name>
    <name evidence="1" type="ORF">B9Z55_014192</name>
</gene>
<dbReference type="AlphaFoldDB" id="A0A2G5U4W1"/>
<reference evidence="2" key="1">
    <citation type="submission" date="2017-10" db="EMBL/GenBank/DDBJ databases">
        <title>Rapid genome shrinkage in a self-fertile nematode reveals novel sperm competition proteins.</title>
        <authorList>
            <person name="Yin D."/>
            <person name="Schwarz E.M."/>
            <person name="Thomas C.G."/>
            <person name="Felde R.L."/>
            <person name="Korf I.F."/>
            <person name="Cutter A.D."/>
            <person name="Schartner C.M."/>
            <person name="Ralston E.J."/>
            <person name="Meyer B.J."/>
            <person name="Haag E.S."/>
        </authorList>
    </citation>
    <scope>NUCLEOTIDE SEQUENCE [LARGE SCALE GENOMIC DNA]</scope>
    <source>
        <strain evidence="2">JU1422</strain>
    </source>
</reference>
<sequence>MALKLNFDVIFCSVRQWEIEKRPKFIYKVQCRVSPRFVYCGTRCLCVLPVLPRKSTRGQNASPQQIVAKKRRMMQGFGETAHERRLSKRKSAKQRAAGIAECRYFSFKLFFFVVERIFVLLKELSSLREFSFTTINL</sequence>
<organism evidence="1 2">
    <name type="scientific">Caenorhabditis nigoni</name>
    <dbReference type="NCBI Taxonomy" id="1611254"/>
    <lineage>
        <taxon>Eukaryota</taxon>
        <taxon>Metazoa</taxon>
        <taxon>Ecdysozoa</taxon>
        <taxon>Nematoda</taxon>
        <taxon>Chromadorea</taxon>
        <taxon>Rhabditida</taxon>
        <taxon>Rhabditina</taxon>
        <taxon>Rhabditomorpha</taxon>
        <taxon>Rhabditoidea</taxon>
        <taxon>Rhabditidae</taxon>
        <taxon>Peloderinae</taxon>
        <taxon>Caenorhabditis</taxon>
    </lineage>
</organism>
<dbReference type="EMBL" id="PDUG01000004">
    <property type="protein sequence ID" value="PIC34585.1"/>
    <property type="molecule type" value="Genomic_DNA"/>
</dbReference>
<evidence type="ECO:0000313" key="1">
    <source>
        <dbReference type="EMBL" id="PIC34585.1"/>
    </source>
</evidence>